<accession>A0ABR3PSL0</accession>
<keyword evidence="3" id="KW-1185">Reference proteome</keyword>
<feature type="region of interest" description="Disordered" evidence="1">
    <location>
        <begin position="1"/>
        <end position="100"/>
    </location>
</feature>
<feature type="compositionally biased region" description="Basic and acidic residues" evidence="1">
    <location>
        <begin position="87"/>
        <end position="100"/>
    </location>
</feature>
<name>A0ABR3PSL0_9TREE</name>
<organism evidence="2 3">
    <name type="scientific">Vanrija albida</name>
    <dbReference type="NCBI Taxonomy" id="181172"/>
    <lineage>
        <taxon>Eukaryota</taxon>
        <taxon>Fungi</taxon>
        <taxon>Dikarya</taxon>
        <taxon>Basidiomycota</taxon>
        <taxon>Agaricomycotina</taxon>
        <taxon>Tremellomycetes</taxon>
        <taxon>Trichosporonales</taxon>
        <taxon>Trichosporonaceae</taxon>
        <taxon>Vanrija</taxon>
    </lineage>
</organism>
<sequence length="121" mass="12553">MVGSITPPSSNANTPLRAPLSPSPERAATSPAQMDVDGPSADGSPSPGADDDDVLASSGTEIEEEELEDAPKEGSKKPAAKTARAFRPKEKDLHDSDVVERWNKAFGDPFLPKSGAPTPSA</sequence>
<comment type="caution">
    <text evidence="2">The sequence shown here is derived from an EMBL/GenBank/DDBJ whole genome shotgun (WGS) entry which is preliminary data.</text>
</comment>
<evidence type="ECO:0000256" key="1">
    <source>
        <dbReference type="SAM" id="MobiDB-lite"/>
    </source>
</evidence>
<dbReference type="EMBL" id="JBBXJM010000007">
    <property type="protein sequence ID" value="KAL1405428.1"/>
    <property type="molecule type" value="Genomic_DNA"/>
</dbReference>
<gene>
    <name evidence="2" type="ORF">Q8F55_009059</name>
</gene>
<feature type="compositionally biased region" description="Polar residues" evidence="1">
    <location>
        <begin position="1"/>
        <end position="14"/>
    </location>
</feature>
<evidence type="ECO:0000313" key="3">
    <source>
        <dbReference type="Proteomes" id="UP001565368"/>
    </source>
</evidence>
<protein>
    <submittedName>
        <fullName evidence="2">Uncharacterized protein</fullName>
    </submittedName>
</protein>
<proteinExistence type="predicted"/>
<dbReference type="RefSeq" id="XP_069205372.1">
    <property type="nucleotide sequence ID" value="XM_069357435.1"/>
</dbReference>
<evidence type="ECO:0000313" key="2">
    <source>
        <dbReference type="EMBL" id="KAL1405428.1"/>
    </source>
</evidence>
<reference evidence="2 3" key="1">
    <citation type="submission" date="2023-08" db="EMBL/GenBank/DDBJ databases">
        <title>Annotated Genome Sequence of Vanrija albida AlHP1.</title>
        <authorList>
            <person name="Herzog R."/>
        </authorList>
    </citation>
    <scope>NUCLEOTIDE SEQUENCE [LARGE SCALE GENOMIC DNA]</scope>
    <source>
        <strain evidence="2 3">AlHP1</strain>
    </source>
</reference>
<feature type="compositionally biased region" description="Low complexity" evidence="1">
    <location>
        <begin position="35"/>
        <end position="48"/>
    </location>
</feature>
<dbReference type="GeneID" id="95990102"/>
<dbReference type="Proteomes" id="UP001565368">
    <property type="component" value="Unassembled WGS sequence"/>
</dbReference>